<dbReference type="PROSITE" id="PS00061">
    <property type="entry name" value="ADH_SHORT"/>
    <property type="match status" value="1"/>
</dbReference>
<dbReference type="InterPro" id="IPR036291">
    <property type="entry name" value="NAD(P)-bd_dom_sf"/>
</dbReference>
<dbReference type="PANTHER" id="PTHR42879:SF2">
    <property type="entry name" value="3-OXOACYL-[ACYL-CARRIER-PROTEIN] REDUCTASE FABG"/>
    <property type="match status" value="1"/>
</dbReference>
<dbReference type="AlphaFoldDB" id="A0A0S3F1Z5"/>
<evidence type="ECO:0000313" key="3">
    <source>
        <dbReference type="EMBL" id="ALR21674.1"/>
    </source>
</evidence>
<protein>
    <submittedName>
        <fullName evidence="3">Oxidoreductase</fullName>
    </submittedName>
</protein>
<dbReference type="RefSeq" id="WP_062066571.1">
    <property type="nucleotide sequence ID" value="NZ_CP013264.1"/>
</dbReference>
<dbReference type="PRINTS" id="PR00080">
    <property type="entry name" value="SDRFAMILY"/>
</dbReference>
<accession>A0A0S3F1Z5</accession>
<proteinExistence type="inferred from homology"/>
<dbReference type="InterPro" id="IPR020904">
    <property type="entry name" value="Sc_DH/Rdtase_CS"/>
</dbReference>
<evidence type="ECO:0000256" key="2">
    <source>
        <dbReference type="ARBA" id="ARBA00051383"/>
    </source>
</evidence>
<reference evidence="3 4" key="1">
    <citation type="submission" date="2015-11" db="EMBL/GenBank/DDBJ databases">
        <title>A Two-component Flavoprotein Monooxygenase System MeaXY Responsible for para-Hydroxylation of 2-Methyl-6-ethylaniline and 2,6-Diethylaniline in Sphingobium baderi DE-13.</title>
        <authorList>
            <person name="Cheng M."/>
            <person name="Meng Q."/>
            <person name="Yang Y."/>
            <person name="Chu C."/>
            <person name="Yan X."/>
            <person name="He J."/>
            <person name="Li S."/>
        </authorList>
    </citation>
    <scope>NUCLEOTIDE SEQUENCE [LARGE SCALE GENOMIC DNA]</scope>
    <source>
        <strain evidence="3 4">DE-13</strain>
    </source>
</reference>
<dbReference type="SUPFAM" id="SSF51735">
    <property type="entry name" value="NAD(P)-binding Rossmann-fold domains"/>
    <property type="match status" value="1"/>
</dbReference>
<dbReference type="Gene3D" id="3.40.50.720">
    <property type="entry name" value="NAD(P)-binding Rossmann-like Domain"/>
    <property type="match status" value="1"/>
</dbReference>
<dbReference type="KEGG" id="sbd:ATN00_16595"/>
<evidence type="ECO:0000256" key="1">
    <source>
        <dbReference type="ARBA" id="ARBA00006484"/>
    </source>
</evidence>
<dbReference type="GO" id="GO:0032787">
    <property type="term" value="P:monocarboxylic acid metabolic process"/>
    <property type="evidence" value="ECO:0007669"/>
    <property type="project" value="UniProtKB-ARBA"/>
</dbReference>
<sequence>MGSLDGRVAIVTGAGEGIGKGIARRFAREGAKVVIAEINSGLGQSAVKEIAAETNGELLFVPTDVRRKDDVAGMIDAAVQCFGGADILVNNAWGGGVFKRAEHKNDADLEYGLSMNIWAAFWAAKAALPHMRSKGWGRIISICSLNGVNAHTGTLEYNVGKEGLRALTRSIAREWAPYQICANIICPAAITTAFRTFAESSPELAAKLPTPPMGRLGDPDDDIAGVALFLASDDARYVTGNTLFADGGSHINGASWSLDLPDEE</sequence>
<comment type="similarity">
    <text evidence="1">Belongs to the short-chain dehydrogenases/reductases (SDR) family.</text>
</comment>
<evidence type="ECO:0000313" key="4">
    <source>
        <dbReference type="Proteomes" id="UP000056968"/>
    </source>
</evidence>
<dbReference type="PRINTS" id="PR00081">
    <property type="entry name" value="GDHRDH"/>
</dbReference>
<organism evidence="3 4">
    <name type="scientific">Sphingobium baderi</name>
    <dbReference type="NCBI Taxonomy" id="1332080"/>
    <lineage>
        <taxon>Bacteria</taxon>
        <taxon>Pseudomonadati</taxon>
        <taxon>Pseudomonadota</taxon>
        <taxon>Alphaproteobacteria</taxon>
        <taxon>Sphingomonadales</taxon>
        <taxon>Sphingomonadaceae</taxon>
        <taxon>Sphingobium</taxon>
    </lineage>
</organism>
<dbReference type="PANTHER" id="PTHR42879">
    <property type="entry name" value="3-OXOACYL-(ACYL-CARRIER-PROTEIN) REDUCTASE"/>
    <property type="match status" value="1"/>
</dbReference>
<dbReference type="FunFam" id="3.40.50.720:FF:000084">
    <property type="entry name" value="Short-chain dehydrogenase reductase"/>
    <property type="match status" value="1"/>
</dbReference>
<dbReference type="STRING" id="1332080.ATN00_16595"/>
<gene>
    <name evidence="3" type="ORF">ATN00_16595</name>
</gene>
<keyword evidence="4" id="KW-1185">Reference proteome</keyword>
<name>A0A0S3F1Z5_9SPHN</name>
<dbReference type="Proteomes" id="UP000056968">
    <property type="component" value="Chromosome"/>
</dbReference>
<comment type="catalytic activity">
    <reaction evidence="2">
        <text>2,5-dichlorocyclohexa-2,5-dien-1,4-diol + NAD(+) = 2,5-dichlorohydroquinone + NADH + H(+)</text>
        <dbReference type="Rhea" id="RHEA:15741"/>
        <dbReference type="ChEBI" id="CHEBI:15378"/>
        <dbReference type="ChEBI" id="CHEBI:27545"/>
        <dbReference type="ChEBI" id="CHEBI:28975"/>
        <dbReference type="ChEBI" id="CHEBI:57540"/>
        <dbReference type="ChEBI" id="CHEBI:57945"/>
    </reaction>
</comment>
<dbReference type="Pfam" id="PF13561">
    <property type="entry name" value="adh_short_C2"/>
    <property type="match status" value="1"/>
</dbReference>
<dbReference type="OrthoDB" id="9789398at2"/>
<dbReference type="CDD" id="cd05233">
    <property type="entry name" value="SDR_c"/>
    <property type="match status" value="1"/>
</dbReference>
<dbReference type="InterPro" id="IPR002347">
    <property type="entry name" value="SDR_fam"/>
</dbReference>
<dbReference type="EMBL" id="CP013264">
    <property type="protein sequence ID" value="ALR21674.1"/>
    <property type="molecule type" value="Genomic_DNA"/>
</dbReference>
<dbReference type="InterPro" id="IPR050259">
    <property type="entry name" value="SDR"/>
</dbReference>